<keyword evidence="5" id="KW-1185">Reference proteome</keyword>
<reference evidence="2 4" key="2">
    <citation type="submission" date="2018-11" db="EMBL/GenBank/DDBJ databases">
        <authorList>
            <consortium name="Pathogen Informatics"/>
        </authorList>
    </citation>
    <scope>NUCLEOTIDE SEQUENCE [LARGE SCALE GENOMIC DNA]</scope>
</reference>
<reference evidence="3 5" key="3">
    <citation type="submission" date="2019-07" db="EMBL/GenBank/DDBJ databases">
        <authorList>
            <person name="Jastrzebski P J."/>
            <person name="Paukszto L."/>
            <person name="Jastrzebski P J."/>
        </authorList>
    </citation>
    <scope>NUCLEOTIDE SEQUENCE [LARGE SCALE GENOMIC DNA]</scope>
    <source>
        <strain evidence="3 5">WMS-il1</strain>
    </source>
</reference>
<evidence type="ECO:0000313" key="2">
    <source>
        <dbReference type="EMBL" id="VDL51328.1"/>
    </source>
</evidence>
<dbReference type="Proteomes" id="UP000321570">
    <property type="component" value="Unassembled WGS sequence"/>
</dbReference>
<dbReference type="EMBL" id="CABIJS010000055">
    <property type="protein sequence ID" value="VUZ41299.1"/>
    <property type="molecule type" value="Genomic_DNA"/>
</dbReference>
<proteinExistence type="predicted"/>
<sequence length="90" mass="9845">MSRSLFTDSNLLQDHESGVFNFGEPRIINPPSTEGTRSAFGNHPTSIRGNHPQGADFSENASVIKIVPYEDVTAVEPEQPESVTSEETEL</sequence>
<accession>A0A0R3SHZ3</accession>
<dbReference type="EMBL" id="UYSG01001800">
    <property type="protein sequence ID" value="VDL51328.1"/>
    <property type="molecule type" value="Genomic_DNA"/>
</dbReference>
<feature type="region of interest" description="Disordered" evidence="1">
    <location>
        <begin position="21"/>
        <end position="56"/>
    </location>
</feature>
<protein>
    <submittedName>
        <fullName evidence="2 6">Uncharacterized protein</fullName>
    </submittedName>
</protein>
<evidence type="ECO:0000313" key="6">
    <source>
        <dbReference type="WBParaSite" id="HDID_0000455801-mRNA-1"/>
    </source>
</evidence>
<evidence type="ECO:0000313" key="3">
    <source>
        <dbReference type="EMBL" id="VUZ41299.1"/>
    </source>
</evidence>
<reference evidence="6" key="1">
    <citation type="submission" date="2017-02" db="UniProtKB">
        <authorList>
            <consortium name="WormBaseParasite"/>
        </authorList>
    </citation>
    <scope>IDENTIFICATION</scope>
</reference>
<name>A0A0R3SHZ3_HYMDI</name>
<gene>
    <name evidence="2" type="ORF">HDID_LOCUS4557</name>
    <name evidence="3" type="ORF">WMSIL1_LOCUS2157</name>
</gene>
<evidence type="ECO:0000313" key="4">
    <source>
        <dbReference type="Proteomes" id="UP000274504"/>
    </source>
</evidence>
<evidence type="ECO:0000256" key="1">
    <source>
        <dbReference type="SAM" id="MobiDB-lite"/>
    </source>
</evidence>
<evidence type="ECO:0000313" key="5">
    <source>
        <dbReference type="Proteomes" id="UP000321570"/>
    </source>
</evidence>
<dbReference type="WBParaSite" id="HDID_0000455801-mRNA-1">
    <property type="protein sequence ID" value="HDID_0000455801-mRNA-1"/>
    <property type="gene ID" value="HDID_0000455801"/>
</dbReference>
<organism evidence="6">
    <name type="scientific">Hymenolepis diminuta</name>
    <name type="common">Rat tapeworm</name>
    <dbReference type="NCBI Taxonomy" id="6216"/>
    <lineage>
        <taxon>Eukaryota</taxon>
        <taxon>Metazoa</taxon>
        <taxon>Spiralia</taxon>
        <taxon>Lophotrochozoa</taxon>
        <taxon>Platyhelminthes</taxon>
        <taxon>Cestoda</taxon>
        <taxon>Eucestoda</taxon>
        <taxon>Cyclophyllidea</taxon>
        <taxon>Hymenolepididae</taxon>
        <taxon>Hymenolepis</taxon>
    </lineage>
</organism>
<dbReference type="AlphaFoldDB" id="A0A0R3SHZ3"/>
<dbReference type="Proteomes" id="UP000274504">
    <property type="component" value="Unassembled WGS sequence"/>
</dbReference>